<gene>
    <name evidence="16" type="ORF">COT52_02850</name>
</gene>
<keyword evidence="9 12" id="KW-0560">Oxidoreductase</keyword>
<comment type="catalytic activity">
    <reaction evidence="10">
        <text>a 5,6-dihydrouridine in tRNA + NADP(+) = a uridine in tRNA + NADPH + H(+)</text>
        <dbReference type="Rhea" id="RHEA:23624"/>
        <dbReference type="Rhea" id="RHEA-COMP:13339"/>
        <dbReference type="Rhea" id="RHEA-COMP:13887"/>
        <dbReference type="ChEBI" id="CHEBI:15378"/>
        <dbReference type="ChEBI" id="CHEBI:57783"/>
        <dbReference type="ChEBI" id="CHEBI:58349"/>
        <dbReference type="ChEBI" id="CHEBI:65315"/>
        <dbReference type="ChEBI" id="CHEBI:74443"/>
    </reaction>
</comment>
<dbReference type="GO" id="GO:0017150">
    <property type="term" value="F:tRNA dihydrouridine synthase activity"/>
    <property type="evidence" value="ECO:0007669"/>
    <property type="project" value="InterPro"/>
</dbReference>
<evidence type="ECO:0000256" key="12">
    <source>
        <dbReference type="PIRNR" id="PIRNR006621"/>
    </source>
</evidence>
<evidence type="ECO:0000256" key="9">
    <source>
        <dbReference type="ARBA" id="ARBA00023002"/>
    </source>
</evidence>
<evidence type="ECO:0000256" key="13">
    <source>
        <dbReference type="PIRSR" id="PIRSR006621-1"/>
    </source>
</evidence>
<name>A0A2H0X6S0_UNCKA</name>
<feature type="binding site" evidence="14">
    <location>
        <position position="73"/>
    </location>
    <ligand>
        <name>FMN</name>
        <dbReference type="ChEBI" id="CHEBI:58210"/>
    </ligand>
</feature>
<keyword evidence="6 12" id="KW-0819">tRNA processing</keyword>
<dbReference type="CDD" id="cd02801">
    <property type="entry name" value="DUS_like_FMN"/>
    <property type="match status" value="1"/>
</dbReference>
<evidence type="ECO:0000256" key="14">
    <source>
        <dbReference type="PIRSR" id="PIRSR006621-2"/>
    </source>
</evidence>
<dbReference type="PIRSF" id="PIRSF006621">
    <property type="entry name" value="Dus"/>
    <property type="match status" value="1"/>
</dbReference>
<keyword evidence="5 12" id="KW-0288">FMN</keyword>
<dbReference type="InterPro" id="IPR035587">
    <property type="entry name" value="DUS-like_FMN-bd"/>
</dbReference>
<evidence type="ECO:0000256" key="10">
    <source>
        <dbReference type="ARBA" id="ARBA00048205"/>
    </source>
</evidence>
<evidence type="ECO:0000256" key="11">
    <source>
        <dbReference type="ARBA" id="ARBA00048802"/>
    </source>
</evidence>
<evidence type="ECO:0000256" key="5">
    <source>
        <dbReference type="ARBA" id="ARBA00022643"/>
    </source>
</evidence>
<dbReference type="InterPro" id="IPR024036">
    <property type="entry name" value="tRNA-dHydroUridine_Synthase_C"/>
</dbReference>
<protein>
    <recommendedName>
        <fullName evidence="12">tRNA-dihydrouridine synthase</fullName>
        <ecNumber evidence="12">1.3.1.-</ecNumber>
    </recommendedName>
</protein>
<evidence type="ECO:0000259" key="15">
    <source>
        <dbReference type="Pfam" id="PF01207"/>
    </source>
</evidence>
<feature type="binding site" evidence="14">
    <location>
        <begin position="209"/>
        <end position="211"/>
    </location>
    <ligand>
        <name>FMN</name>
        <dbReference type="ChEBI" id="CHEBI:58210"/>
    </ligand>
</feature>
<dbReference type="EMBL" id="PEYW01000040">
    <property type="protein sequence ID" value="PIS20623.1"/>
    <property type="molecule type" value="Genomic_DNA"/>
</dbReference>
<dbReference type="Pfam" id="PF01207">
    <property type="entry name" value="Dus"/>
    <property type="match status" value="1"/>
</dbReference>
<comment type="function">
    <text evidence="2 12">Catalyzes the synthesis of 5,6-dihydrouridine (D), a modified base found in the D-loop of most tRNAs, via the reduction of the C5-C6 double bond in target uridines.</text>
</comment>
<sequence length="317" mass="35462">MKYYTAYPRDNQIIGLAPMDGVTDYPARQIQAKIAKPALMYTEFINVEGLTKKPQAQENRLKFDQEQQPLIVQLWGNNPEYFYQAAKIVAPLGFNGIDINAGCPNPRVLKRGAGGSLIGKNDLIQEIVNGCKNAIKETKGNLPLSIKTRIIGEKEENCRWAEALADLDIDLVCLHGRDLEQRLSGPVDWERVNEGAQIIKGSGKLVLGNGGIKNRTQALEKCKQYNLDGVLIGQAAIGNPWVFSQNDTPTKKELFKTIADHARKVEEFYGPRGFKSFYKHAVCYCRNFSGAKELRIKLLQTKNWPQVENLLNSVALT</sequence>
<evidence type="ECO:0000256" key="7">
    <source>
        <dbReference type="ARBA" id="ARBA00022857"/>
    </source>
</evidence>
<keyword evidence="7" id="KW-0521">NADP</keyword>
<evidence type="ECO:0000256" key="1">
    <source>
        <dbReference type="ARBA" id="ARBA00001917"/>
    </source>
</evidence>
<feature type="domain" description="DUS-like FMN-binding" evidence="15">
    <location>
        <begin position="16"/>
        <end position="303"/>
    </location>
</feature>
<organism evidence="16 17">
    <name type="scientific">candidate division WWE3 bacterium CG08_land_8_20_14_0_20_43_13</name>
    <dbReference type="NCBI Taxonomy" id="1975087"/>
    <lineage>
        <taxon>Bacteria</taxon>
        <taxon>Katanobacteria</taxon>
    </lineage>
</organism>
<feature type="active site" description="Proton donor" evidence="13">
    <location>
        <position position="103"/>
    </location>
</feature>
<feature type="binding site" evidence="14">
    <location>
        <position position="147"/>
    </location>
    <ligand>
        <name>FMN</name>
        <dbReference type="ChEBI" id="CHEBI:58210"/>
    </ligand>
</feature>
<proteinExistence type="inferred from homology"/>
<accession>A0A2H0X6S0</accession>
<dbReference type="AlphaFoldDB" id="A0A2H0X6S0"/>
<evidence type="ECO:0000256" key="3">
    <source>
        <dbReference type="ARBA" id="ARBA00022555"/>
    </source>
</evidence>
<dbReference type="Gene3D" id="3.20.20.70">
    <property type="entry name" value="Aldolase class I"/>
    <property type="match status" value="1"/>
</dbReference>
<evidence type="ECO:0000256" key="2">
    <source>
        <dbReference type="ARBA" id="ARBA00002790"/>
    </source>
</evidence>
<keyword evidence="8" id="KW-0694">RNA-binding</keyword>
<dbReference type="EC" id="1.3.1.-" evidence="12"/>
<comment type="caution">
    <text evidence="16">The sequence shown here is derived from an EMBL/GenBank/DDBJ whole genome shotgun (WGS) entry which is preliminary data.</text>
</comment>
<dbReference type="PANTHER" id="PTHR11082:SF25">
    <property type="entry name" value="DUS-LIKE FMN-BINDING DOMAIN-CONTAINING PROTEIN"/>
    <property type="match status" value="1"/>
</dbReference>
<dbReference type="Proteomes" id="UP000231414">
    <property type="component" value="Unassembled WGS sequence"/>
</dbReference>
<reference evidence="17" key="1">
    <citation type="submission" date="2017-09" db="EMBL/GenBank/DDBJ databases">
        <title>Depth-based differentiation of microbial function through sediment-hosted aquifers and enrichment of novel symbionts in the deep terrestrial subsurface.</title>
        <authorList>
            <person name="Probst A.J."/>
            <person name="Ladd B."/>
            <person name="Jarett J.K."/>
            <person name="Geller-Mcgrath D.E."/>
            <person name="Sieber C.M.K."/>
            <person name="Emerson J.B."/>
            <person name="Anantharaman K."/>
            <person name="Thomas B.C."/>
            <person name="Malmstrom R."/>
            <person name="Stieglmeier M."/>
            <person name="Klingl A."/>
            <person name="Woyke T."/>
            <person name="Ryan C.M."/>
            <person name="Banfield J.F."/>
        </authorList>
    </citation>
    <scope>NUCLEOTIDE SEQUENCE [LARGE SCALE GENOMIC DNA]</scope>
</reference>
<dbReference type="GO" id="GO:0050660">
    <property type="term" value="F:flavin adenine dinucleotide binding"/>
    <property type="evidence" value="ECO:0007669"/>
    <property type="project" value="InterPro"/>
</dbReference>
<comment type="similarity">
    <text evidence="12">Belongs to the dus family.</text>
</comment>
<keyword evidence="14" id="KW-0547">Nucleotide-binding</keyword>
<feature type="binding site" evidence="14">
    <location>
        <position position="175"/>
    </location>
    <ligand>
        <name>FMN</name>
        <dbReference type="ChEBI" id="CHEBI:58210"/>
    </ligand>
</feature>
<dbReference type="PANTHER" id="PTHR11082">
    <property type="entry name" value="TRNA-DIHYDROURIDINE SYNTHASE"/>
    <property type="match status" value="1"/>
</dbReference>
<dbReference type="GO" id="GO:0000049">
    <property type="term" value="F:tRNA binding"/>
    <property type="evidence" value="ECO:0007669"/>
    <property type="project" value="UniProtKB-KW"/>
</dbReference>
<evidence type="ECO:0000256" key="4">
    <source>
        <dbReference type="ARBA" id="ARBA00022630"/>
    </source>
</evidence>
<evidence type="ECO:0000313" key="16">
    <source>
        <dbReference type="EMBL" id="PIS20623.1"/>
    </source>
</evidence>
<dbReference type="InterPro" id="IPR018517">
    <property type="entry name" value="tRNA_hU_synthase_CS"/>
</dbReference>
<dbReference type="InterPro" id="IPR001269">
    <property type="entry name" value="DUS_fam"/>
</dbReference>
<dbReference type="InterPro" id="IPR013785">
    <property type="entry name" value="Aldolase_TIM"/>
</dbReference>
<evidence type="ECO:0000313" key="17">
    <source>
        <dbReference type="Proteomes" id="UP000231414"/>
    </source>
</evidence>
<dbReference type="Gene3D" id="1.10.1200.80">
    <property type="entry name" value="Putative flavin oxidoreducatase, domain 2"/>
    <property type="match status" value="1"/>
</dbReference>
<comment type="catalytic activity">
    <reaction evidence="11">
        <text>a 5,6-dihydrouridine in tRNA + NAD(+) = a uridine in tRNA + NADH + H(+)</text>
        <dbReference type="Rhea" id="RHEA:54452"/>
        <dbReference type="Rhea" id="RHEA-COMP:13339"/>
        <dbReference type="Rhea" id="RHEA-COMP:13887"/>
        <dbReference type="ChEBI" id="CHEBI:15378"/>
        <dbReference type="ChEBI" id="CHEBI:57540"/>
        <dbReference type="ChEBI" id="CHEBI:57945"/>
        <dbReference type="ChEBI" id="CHEBI:65315"/>
        <dbReference type="ChEBI" id="CHEBI:74443"/>
    </reaction>
</comment>
<dbReference type="SUPFAM" id="SSF51395">
    <property type="entry name" value="FMN-linked oxidoreductases"/>
    <property type="match status" value="1"/>
</dbReference>
<keyword evidence="3" id="KW-0820">tRNA-binding</keyword>
<evidence type="ECO:0000256" key="6">
    <source>
        <dbReference type="ARBA" id="ARBA00022694"/>
    </source>
</evidence>
<dbReference type="PROSITE" id="PS01136">
    <property type="entry name" value="UPF0034"/>
    <property type="match status" value="1"/>
</dbReference>
<evidence type="ECO:0000256" key="8">
    <source>
        <dbReference type="ARBA" id="ARBA00022884"/>
    </source>
</evidence>
<keyword evidence="4 12" id="KW-0285">Flavoprotein</keyword>
<comment type="cofactor">
    <cofactor evidence="1 12 14">
        <name>FMN</name>
        <dbReference type="ChEBI" id="CHEBI:58210"/>
    </cofactor>
</comment>